<dbReference type="PANTHER" id="PTHR32502:SF2">
    <property type="entry name" value="D-TAGATOSE-1,6-BISPHOSPHATE ALDOLASE SUBUNIT KBAZ"/>
    <property type="match status" value="1"/>
</dbReference>
<dbReference type="SUPFAM" id="SSF51569">
    <property type="entry name" value="Aldolase"/>
    <property type="match status" value="1"/>
</dbReference>
<evidence type="ECO:0000256" key="1">
    <source>
        <dbReference type="ARBA" id="ARBA00005007"/>
    </source>
</evidence>
<dbReference type="InterPro" id="IPR050303">
    <property type="entry name" value="GatZ_KbaZ_carbometab"/>
</dbReference>
<proteinExistence type="predicted"/>
<dbReference type="InterPro" id="IPR012062">
    <property type="entry name" value="GatZ/KbaZ-like"/>
</dbReference>
<dbReference type="Proteomes" id="UP000095598">
    <property type="component" value="Unassembled WGS sequence"/>
</dbReference>
<dbReference type="RefSeq" id="WP_055258134.1">
    <property type="nucleotide sequence ID" value="NZ_CAXUGA010000007.1"/>
</dbReference>
<dbReference type="GO" id="GO:0005886">
    <property type="term" value="C:plasma membrane"/>
    <property type="evidence" value="ECO:0007669"/>
    <property type="project" value="TreeGrafter"/>
</dbReference>
<dbReference type="Gene3D" id="3.20.20.70">
    <property type="entry name" value="Aldolase class I"/>
    <property type="match status" value="1"/>
</dbReference>
<dbReference type="GO" id="GO:0009401">
    <property type="term" value="P:phosphoenolpyruvate-dependent sugar phosphotransferase system"/>
    <property type="evidence" value="ECO:0007669"/>
    <property type="project" value="TreeGrafter"/>
</dbReference>
<accession>A0A173S1V0</accession>
<reference evidence="2 3" key="1">
    <citation type="submission" date="2015-09" db="EMBL/GenBank/DDBJ databases">
        <authorList>
            <consortium name="Pathogen Informatics"/>
        </authorList>
    </citation>
    <scope>NUCLEOTIDE SEQUENCE [LARGE SCALE GENOMIC DNA]</scope>
    <source>
        <strain evidence="2 3">2789STDY5608868</strain>
    </source>
</reference>
<sequence length="421" mass="48150">MKKQVSITKAVKYVINSTDEKHTLLGIGPMSENFLRASLEISKEKDFPLMYIASRNQVDAYKFGGGYVFHADQKKFRDKIEAICEEIGYDNAYYLCRDHGGPWQRDKERNDHLPEAEAMEIAKESYKEDILNGFDLLHIDPTKDPDEMCKVVDIDVVFNRTIELIEYCEQVRKEYGIEKEIAYEVGTEETSGGLTSLDTYEGFIKRIKEYTEEHNLPMPIFIVGQTGTLTRLTKNVGHFNYENSKTLSEVAKKYGVGLKEHNGDYLSEAKLLAHLPLGITAMNVAPAFGTIETRALLELLDVEDKFAELGQIKDPSNLREALTHDSIYSMKWKKWLTDEVDMSNLEALDDATKLQITELCGHYTFSNDDVAKEIDKLYENLAAIKIDGKRFVIEKLKEEMEKHVRCFNMEGLTTKIMNTEA</sequence>
<evidence type="ECO:0000313" key="3">
    <source>
        <dbReference type="Proteomes" id="UP000095598"/>
    </source>
</evidence>
<comment type="pathway">
    <text evidence="1">Carbohydrate metabolism.</text>
</comment>
<dbReference type="PANTHER" id="PTHR32502">
    <property type="entry name" value="N-ACETYLGALACTOSAMINE PERMEASE II COMPONENT-RELATED"/>
    <property type="match status" value="1"/>
</dbReference>
<organism evidence="2 3">
    <name type="scientific">Anaerostipes hadrus</name>
    <dbReference type="NCBI Taxonomy" id="649756"/>
    <lineage>
        <taxon>Bacteria</taxon>
        <taxon>Bacillati</taxon>
        <taxon>Bacillota</taxon>
        <taxon>Clostridia</taxon>
        <taxon>Lachnospirales</taxon>
        <taxon>Lachnospiraceae</taxon>
        <taxon>Anaerostipes</taxon>
    </lineage>
</organism>
<protein>
    <submittedName>
        <fullName evidence="2">D-tagatose-1,6-bisphosphate aldolase subunit kbaZ</fullName>
    </submittedName>
</protein>
<name>A0A173S1V0_ANAHA</name>
<dbReference type="Pfam" id="PF08013">
    <property type="entry name" value="GatZ_KbaZ-like"/>
    <property type="match status" value="1"/>
</dbReference>
<dbReference type="AlphaFoldDB" id="A0A173S1V0"/>
<gene>
    <name evidence="2" type="primary">kbaZ</name>
    <name evidence="2" type="ORF">ERS852425_00959</name>
</gene>
<evidence type="ECO:0000313" key="2">
    <source>
        <dbReference type="EMBL" id="CUM84240.1"/>
    </source>
</evidence>
<dbReference type="InterPro" id="IPR013785">
    <property type="entry name" value="Aldolase_TIM"/>
</dbReference>
<dbReference type="GO" id="GO:0005975">
    <property type="term" value="P:carbohydrate metabolic process"/>
    <property type="evidence" value="ECO:0007669"/>
    <property type="project" value="InterPro"/>
</dbReference>
<dbReference type="EMBL" id="CYXT01000005">
    <property type="protein sequence ID" value="CUM84240.1"/>
    <property type="molecule type" value="Genomic_DNA"/>
</dbReference>